<gene>
    <name evidence="3" type="ORF">LPU83_pLPU83d_0830</name>
</gene>
<dbReference type="HOGENOM" id="CLU_1244503_0_0_5"/>
<dbReference type="Proteomes" id="UP000019443">
    <property type="component" value="Plasmid pLPU83d"/>
</dbReference>
<dbReference type="EMBL" id="HG916855">
    <property type="protein sequence ID" value="CDM62200.1"/>
    <property type="molecule type" value="Genomic_DNA"/>
</dbReference>
<organism evidence="3 4">
    <name type="scientific">Rhizobium favelukesii</name>
    <dbReference type="NCBI Taxonomy" id="348824"/>
    <lineage>
        <taxon>Bacteria</taxon>
        <taxon>Pseudomonadati</taxon>
        <taxon>Pseudomonadota</taxon>
        <taxon>Alphaproteobacteria</taxon>
        <taxon>Hyphomicrobiales</taxon>
        <taxon>Rhizobiaceae</taxon>
        <taxon>Rhizobium/Agrobacterium group</taxon>
        <taxon>Rhizobium</taxon>
    </lineage>
</organism>
<accession>W6RPU9</accession>
<evidence type="ECO:0000313" key="4">
    <source>
        <dbReference type="Proteomes" id="UP000019443"/>
    </source>
</evidence>
<keyword evidence="2" id="KW-0812">Transmembrane</keyword>
<dbReference type="AlphaFoldDB" id="W6RPU9"/>
<sequence>MSTFDVAALLVVAGFALGALSISGFLWVRPIFQQRDEPVLHDDARDLAMRIVLILDDFVGSSHAAAMDFPEIDLNEPSNFFLHSDNPVLLLPKDANWTLLGRELSDEIRWLPNRLRNVLDALESIEIDPPDFNDLFEHRQEDFARLGLRAMDLIERLCSEYGLPLPERPAYFDPRKGLVAKLREMEEFWKRRVQSAERVPSGASNITPIFGRNGSPENQSK</sequence>
<protein>
    <submittedName>
        <fullName evidence="3">Membrane protein</fullName>
    </submittedName>
</protein>
<keyword evidence="2" id="KW-1133">Transmembrane helix</keyword>
<keyword evidence="2" id="KW-0472">Membrane</keyword>
<dbReference type="PATRIC" id="fig|348824.6.peg.6497"/>
<feature type="transmembrane region" description="Helical" evidence="2">
    <location>
        <begin position="6"/>
        <end position="28"/>
    </location>
</feature>
<evidence type="ECO:0000256" key="2">
    <source>
        <dbReference type="SAM" id="Phobius"/>
    </source>
</evidence>
<evidence type="ECO:0000256" key="1">
    <source>
        <dbReference type="SAM" id="MobiDB-lite"/>
    </source>
</evidence>
<name>W6RPU9_9HYPH</name>
<reference evidence="3" key="1">
    <citation type="submission" date="2013-11" db="EMBL/GenBank/DDBJ databases">
        <title>Draft genome sequence of the broad-host-range Rhizobium sp. LPU83 strain, a member of the low-genetic diversity Oregon-like Rhizobium sp. group.</title>
        <authorList>
            <person name="Wibberg D."/>
            <person name="Puehler A."/>
            <person name="Schlueter A."/>
        </authorList>
    </citation>
    <scope>NUCLEOTIDE SEQUENCE [LARGE SCALE GENOMIC DNA]</scope>
    <source>
        <strain evidence="3">LPU83</strain>
        <plasmid evidence="3">pLPU83d</plasmid>
    </source>
</reference>
<feature type="region of interest" description="Disordered" evidence="1">
    <location>
        <begin position="199"/>
        <end position="221"/>
    </location>
</feature>
<evidence type="ECO:0000313" key="3">
    <source>
        <dbReference type="EMBL" id="CDM62200.1"/>
    </source>
</evidence>
<proteinExistence type="predicted"/>
<dbReference type="KEGG" id="rhl:LPU83_pLPU83d_0830"/>
<keyword evidence="3" id="KW-0614">Plasmid</keyword>
<geneLocation type="plasmid" evidence="3 4">
    <name>pLPU83d</name>
</geneLocation>
<keyword evidence="4" id="KW-1185">Reference proteome</keyword>